<evidence type="ECO:0000313" key="5">
    <source>
        <dbReference type="EMBL" id="MVT76585.1"/>
    </source>
</evidence>
<dbReference type="OrthoDB" id="9802587at2"/>
<sequence length="288" mass="31431">MDHVPARDFLEFHDLGADTILSIIDRAQVLAGAWSDRAMPQCLAGKRAALIADDGGWRNTTAFELGVKAMGGICVSAPVRFNTGEATADLAKYLDNWFDVLMVRTRELSALRELASHADAPVVNARTRSNHPCETLGDLAYVRSRRANLDGLKVVGVAPAANILRSWVEASIVLPLQVIQIYPAEWHIEDIASPNFTATTCLDALHDADVIITDCWPDGVRQDRLLEYQISASLLDKCRPDVIFLPCPPVTRGQEVSADAMSHRACQSPAAKACLLHAQNALLEWIVA</sequence>
<evidence type="ECO:0000256" key="2">
    <source>
        <dbReference type="ARBA" id="ARBA00022679"/>
    </source>
</evidence>
<dbReference type="PANTHER" id="PTHR45753">
    <property type="entry name" value="ORNITHINE CARBAMOYLTRANSFERASE, MITOCHONDRIAL"/>
    <property type="match status" value="1"/>
</dbReference>
<dbReference type="PANTHER" id="PTHR45753:SF3">
    <property type="entry name" value="ORNITHINE TRANSCARBAMYLASE, MITOCHONDRIAL"/>
    <property type="match status" value="1"/>
</dbReference>
<dbReference type="Proteomes" id="UP000449969">
    <property type="component" value="Unassembled WGS sequence"/>
</dbReference>
<evidence type="ECO:0000259" key="3">
    <source>
        <dbReference type="Pfam" id="PF00185"/>
    </source>
</evidence>
<comment type="caution">
    <text evidence="5">The sequence shown here is derived from an EMBL/GenBank/DDBJ whole genome shotgun (WGS) entry which is preliminary data.</text>
</comment>
<dbReference type="EMBL" id="WQNE01000026">
    <property type="protein sequence ID" value="MVT76585.1"/>
    <property type="molecule type" value="Genomic_DNA"/>
</dbReference>
<feature type="domain" description="Aspartate/ornithine carbamoyltransferase Asp/Orn-binding" evidence="3">
    <location>
        <begin position="151"/>
        <end position="285"/>
    </location>
</feature>
<keyword evidence="6" id="KW-1185">Reference proteome</keyword>
<name>A0A844TG94_9BRAD</name>
<organism evidence="5 6">
    <name type="scientific">Bradyrhizobium cajani</name>
    <dbReference type="NCBI Taxonomy" id="1928661"/>
    <lineage>
        <taxon>Bacteria</taxon>
        <taxon>Pseudomonadati</taxon>
        <taxon>Pseudomonadota</taxon>
        <taxon>Alphaproteobacteria</taxon>
        <taxon>Hyphomicrobiales</taxon>
        <taxon>Nitrobacteraceae</taxon>
        <taxon>Bradyrhizobium</taxon>
    </lineage>
</organism>
<dbReference type="InterPro" id="IPR006131">
    <property type="entry name" value="Asp_carbamoyltransf_Asp/Orn-bd"/>
</dbReference>
<accession>A0A844TG94</accession>
<evidence type="ECO:0000256" key="1">
    <source>
        <dbReference type="ARBA" id="ARBA00003822"/>
    </source>
</evidence>
<dbReference type="AlphaFoldDB" id="A0A844TG94"/>
<gene>
    <name evidence="5" type="ORF">GPL20_26685</name>
</gene>
<feature type="domain" description="Aspartate/ornithine carbamoyltransferase carbamoyl-P binding" evidence="4">
    <location>
        <begin position="7"/>
        <end position="143"/>
    </location>
</feature>
<dbReference type="RefSeq" id="WP_157333235.1">
    <property type="nucleotide sequence ID" value="NZ_JANADL010000031.1"/>
</dbReference>
<evidence type="ECO:0000313" key="6">
    <source>
        <dbReference type="Proteomes" id="UP000449969"/>
    </source>
</evidence>
<dbReference type="Pfam" id="PF02729">
    <property type="entry name" value="OTCace_N"/>
    <property type="match status" value="1"/>
</dbReference>
<protein>
    <submittedName>
        <fullName evidence="5">Ornithine carbamoyltransferase</fullName>
    </submittedName>
</protein>
<dbReference type="GO" id="GO:0004585">
    <property type="term" value="F:ornithine carbamoyltransferase activity"/>
    <property type="evidence" value="ECO:0007669"/>
    <property type="project" value="TreeGrafter"/>
</dbReference>
<dbReference type="Pfam" id="PF00185">
    <property type="entry name" value="OTCace"/>
    <property type="match status" value="1"/>
</dbReference>
<keyword evidence="2 5" id="KW-0808">Transferase</keyword>
<dbReference type="InterPro" id="IPR006132">
    <property type="entry name" value="Asp/Orn_carbamoyltranf_P-bd"/>
</dbReference>
<comment type="function">
    <text evidence="1">Reversibly catalyzes the transfer of the carbamoyl group from carbamoyl phosphate (CP) to the N(epsilon) atom of ornithine (ORN) to produce L-citrulline.</text>
</comment>
<proteinExistence type="predicted"/>
<dbReference type="SUPFAM" id="SSF53671">
    <property type="entry name" value="Aspartate/ornithine carbamoyltransferase"/>
    <property type="match status" value="1"/>
</dbReference>
<dbReference type="InterPro" id="IPR036901">
    <property type="entry name" value="Asp/Orn_carbamoylTrfase_sf"/>
</dbReference>
<evidence type="ECO:0000259" key="4">
    <source>
        <dbReference type="Pfam" id="PF02729"/>
    </source>
</evidence>
<dbReference type="Gene3D" id="3.40.50.1370">
    <property type="entry name" value="Aspartate/ornithine carbamoyltransferase"/>
    <property type="match status" value="2"/>
</dbReference>
<dbReference type="GO" id="GO:0042450">
    <property type="term" value="P:L-arginine biosynthetic process via ornithine"/>
    <property type="evidence" value="ECO:0007669"/>
    <property type="project" value="TreeGrafter"/>
</dbReference>
<dbReference type="GO" id="GO:0016597">
    <property type="term" value="F:amino acid binding"/>
    <property type="evidence" value="ECO:0007669"/>
    <property type="project" value="InterPro"/>
</dbReference>
<dbReference type="GO" id="GO:0019240">
    <property type="term" value="P:citrulline biosynthetic process"/>
    <property type="evidence" value="ECO:0007669"/>
    <property type="project" value="TreeGrafter"/>
</dbReference>
<reference evidence="5 6" key="1">
    <citation type="submission" date="2019-12" db="EMBL/GenBank/DDBJ databases">
        <title>Draft genome sequences Bradyrhizobium cajani AMBPC1010, Bradyrhizobium pachyrhizi AMBPC1040 and Bradyrhizobium yuanmingense ALSPC3051, three plant growth promoting strains isolated from nodules of Cajanus cajan L. in Dominican Republic.</title>
        <authorList>
            <person name="Flores-Felix J.D."/>
            <person name="Araujo J."/>
            <person name="Diaz-Alcantara C."/>
            <person name="Gonzalez-Andres F."/>
            <person name="Velazquez E."/>
        </authorList>
    </citation>
    <scope>NUCLEOTIDE SEQUENCE [LARGE SCALE GENOMIC DNA]</scope>
    <source>
        <strain evidence="5 6">1010</strain>
    </source>
</reference>